<dbReference type="HAMAP" id="MF_00652">
    <property type="entry name" value="UPF0246"/>
    <property type="match status" value="1"/>
</dbReference>
<gene>
    <name evidence="2" type="primary">yaaA</name>
    <name evidence="2" type="ORF">EOE65_15310</name>
</gene>
<dbReference type="NCBIfam" id="NF002543">
    <property type="entry name" value="PRK02101.1-4"/>
    <property type="match status" value="1"/>
</dbReference>
<sequence length="258" mass="29080">MLTVISPAKNLDYETPAHIDTHTTPRFIDQSQALIDILDKLSVQDVAELMKLSDKLASLNVARYASWEPKFTADNSKQAVLAFNGDVYTGLDAASLSSAQLDYAQQHLRILSGLYGVLRPLDRMQPYRLEMGTKLQNPHGKDLYAFWGNALTESLNEELAEQDSKVLVNLASNEYFKAVKPKALDARVITPVFKDWKNGQYKIISFYAKKARGLMARYIIENGIDNPQALQNFDYDGYQYSESLSEGDTLVFTRDHAE</sequence>
<dbReference type="GO" id="GO:0005829">
    <property type="term" value="C:cytosol"/>
    <property type="evidence" value="ECO:0007669"/>
    <property type="project" value="TreeGrafter"/>
</dbReference>
<dbReference type="PANTHER" id="PTHR30283">
    <property type="entry name" value="PEROXIDE STRESS RESPONSE PROTEIN YAAA"/>
    <property type="match status" value="1"/>
</dbReference>
<reference evidence="2 3" key="1">
    <citation type="submission" date="2019-01" db="EMBL/GenBank/DDBJ databases">
        <authorList>
            <person name="Chen W.-M."/>
        </authorList>
    </citation>
    <scope>NUCLEOTIDE SEQUENCE [LARGE SCALE GENOMIC DNA]</scope>
    <source>
        <strain evidence="2 3">HPM-16</strain>
    </source>
</reference>
<dbReference type="Pfam" id="PF03883">
    <property type="entry name" value="H2O2_YaaD"/>
    <property type="match status" value="1"/>
</dbReference>
<dbReference type="NCBIfam" id="NF002541">
    <property type="entry name" value="PRK02101.1-1"/>
    <property type="match status" value="1"/>
</dbReference>
<comment type="similarity">
    <text evidence="1">Belongs to the UPF0246 family.</text>
</comment>
<proteinExistence type="inferred from homology"/>
<dbReference type="AlphaFoldDB" id="A0A437Q4U0"/>
<comment type="caution">
    <text evidence="2">The sequence shown here is derived from an EMBL/GenBank/DDBJ whole genome shotgun (WGS) entry which is preliminary data.</text>
</comment>
<organism evidence="2 3">
    <name type="scientific">Neptunomonas marina</name>
    <dbReference type="NCBI Taxonomy" id="1815562"/>
    <lineage>
        <taxon>Bacteria</taxon>
        <taxon>Pseudomonadati</taxon>
        <taxon>Pseudomonadota</taxon>
        <taxon>Gammaproteobacteria</taxon>
        <taxon>Oceanospirillales</taxon>
        <taxon>Oceanospirillaceae</taxon>
        <taxon>Neptunomonas</taxon>
    </lineage>
</organism>
<keyword evidence="3" id="KW-1185">Reference proteome</keyword>
<dbReference type="NCBIfam" id="NF002542">
    <property type="entry name" value="PRK02101.1-3"/>
    <property type="match status" value="1"/>
</dbReference>
<name>A0A437Q4U0_9GAMM</name>
<accession>A0A437Q4U0</accession>
<evidence type="ECO:0000313" key="2">
    <source>
        <dbReference type="EMBL" id="RVU29538.1"/>
    </source>
</evidence>
<dbReference type="EMBL" id="SACQ01000008">
    <property type="protein sequence ID" value="RVU29538.1"/>
    <property type="molecule type" value="Genomic_DNA"/>
</dbReference>
<evidence type="ECO:0000256" key="1">
    <source>
        <dbReference type="HAMAP-Rule" id="MF_00652"/>
    </source>
</evidence>
<dbReference type="GO" id="GO:0033194">
    <property type="term" value="P:response to hydroperoxide"/>
    <property type="evidence" value="ECO:0007669"/>
    <property type="project" value="TreeGrafter"/>
</dbReference>
<dbReference type="InterPro" id="IPR005583">
    <property type="entry name" value="YaaA"/>
</dbReference>
<evidence type="ECO:0000313" key="3">
    <source>
        <dbReference type="Proteomes" id="UP000282818"/>
    </source>
</evidence>
<dbReference type="PANTHER" id="PTHR30283:SF4">
    <property type="entry name" value="PEROXIDE STRESS RESISTANCE PROTEIN YAAA"/>
    <property type="match status" value="1"/>
</dbReference>
<dbReference type="RefSeq" id="WP_127695312.1">
    <property type="nucleotide sequence ID" value="NZ_SACQ01000008.1"/>
</dbReference>
<dbReference type="Proteomes" id="UP000282818">
    <property type="component" value="Unassembled WGS sequence"/>
</dbReference>
<protein>
    <recommendedName>
        <fullName evidence="1">UPF0246 protein EOE65_15310</fullName>
    </recommendedName>
</protein>